<name>A0A6B2GXR4_9BACT</name>
<evidence type="ECO:0000313" key="2">
    <source>
        <dbReference type="Proteomes" id="UP000478546"/>
    </source>
</evidence>
<keyword evidence="2" id="KW-1185">Reference proteome</keyword>
<dbReference type="Proteomes" id="UP000478546">
    <property type="component" value="Unassembled WGS sequence"/>
</dbReference>
<gene>
    <name evidence="1" type="ORF">GWO68_02480</name>
</gene>
<sequence length="113" mass="12773">MVTIVDWKKRNAEDGREFNALILQGDIELIQSKESGRFYATAKKCSISCTFNDVICGTLIGKTLPGQIEKMQVDPYDYHIPGTDEIISLAHTYYYDPVERTMEQEVFGMKAAA</sequence>
<accession>A0A6B2GXR4</accession>
<dbReference type="RefSeq" id="WP_162344835.1">
    <property type="nucleotide sequence ID" value="NZ_JAAEAA010000003.1"/>
</dbReference>
<dbReference type="EMBL" id="JAAEAA010000003">
    <property type="protein sequence ID" value="NDK54773.1"/>
    <property type="molecule type" value="Genomic_DNA"/>
</dbReference>
<proteinExistence type="predicted"/>
<organism evidence="1 2">
    <name type="scientific">Pontibacter fetidus</name>
    <dbReference type="NCBI Taxonomy" id="2700082"/>
    <lineage>
        <taxon>Bacteria</taxon>
        <taxon>Pseudomonadati</taxon>
        <taxon>Bacteroidota</taxon>
        <taxon>Cytophagia</taxon>
        <taxon>Cytophagales</taxon>
        <taxon>Hymenobacteraceae</taxon>
        <taxon>Pontibacter</taxon>
    </lineage>
</organism>
<dbReference type="AlphaFoldDB" id="A0A6B2GXR4"/>
<reference evidence="1 2" key="1">
    <citation type="submission" date="2020-01" db="EMBL/GenBank/DDBJ databases">
        <authorList>
            <person name="Kim M.K."/>
        </authorList>
    </citation>
    <scope>NUCLEOTIDE SEQUENCE [LARGE SCALE GENOMIC DNA]</scope>
    <source>
        <strain evidence="1 2">BT213</strain>
    </source>
</reference>
<protein>
    <submittedName>
        <fullName evidence="1">Uncharacterized protein</fullName>
    </submittedName>
</protein>
<evidence type="ECO:0000313" key="1">
    <source>
        <dbReference type="EMBL" id="NDK54773.1"/>
    </source>
</evidence>
<comment type="caution">
    <text evidence="1">The sequence shown here is derived from an EMBL/GenBank/DDBJ whole genome shotgun (WGS) entry which is preliminary data.</text>
</comment>